<name>A0A286RGA8_9BACT</name>
<dbReference type="AlphaFoldDB" id="A0A286RGA8"/>
<evidence type="ECO:0000313" key="2">
    <source>
        <dbReference type="Proteomes" id="UP000215086"/>
    </source>
</evidence>
<protein>
    <submittedName>
        <fullName evidence="1">Uncharacterized protein</fullName>
    </submittedName>
</protein>
<sequence>MQAGQSAGMSGTSLSIIGSSTSNSQAAFIGPPLDLSDPPLRDRILDEPKLILPSGPVFELLRPA</sequence>
<evidence type="ECO:0000313" key="1">
    <source>
        <dbReference type="EMBL" id="ASV74985.1"/>
    </source>
</evidence>
<dbReference type="EMBL" id="CP018477">
    <property type="protein sequence ID" value="ASV74985.1"/>
    <property type="molecule type" value="Genomic_DNA"/>
</dbReference>
<reference evidence="1 2" key="1">
    <citation type="journal article" name="Front. Microbiol.">
        <title>Sugar Metabolism of the First Thermophilic Planctomycete Thermogutta terrifontis: Comparative Genomic and Transcriptomic Approaches.</title>
        <authorList>
            <person name="Elcheninov A.G."/>
            <person name="Menzel P."/>
            <person name="Gudbergsdottir S.R."/>
            <person name="Slesarev A.I."/>
            <person name="Kadnikov V.V."/>
            <person name="Krogh A."/>
            <person name="Bonch-Osmolovskaya E.A."/>
            <person name="Peng X."/>
            <person name="Kublanov I.V."/>
        </authorList>
    </citation>
    <scope>NUCLEOTIDE SEQUENCE [LARGE SCALE GENOMIC DNA]</scope>
    <source>
        <strain evidence="1 2">R1</strain>
    </source>
</reference>
<dbReference type="Proteomes" id="UP000215086">
    <property type="component" value="Chromosome"/>
</dbReference>
<dbReference type="KEGG" id="ttf:THTE_2383"/>
<gene>
    <name evidence="1" type="ORF">THTE_2383</name>
</gene>
<organism evidence="1 2">
    <name type="scientific">Thermogutta terrifontis</name>
    <dbReference type="NCBI Taxonomy" id="1331910"/>
    <lineage>
        <taxon>Bacteria</taxon>
        <taxon>Pseudomonadati</taxon>
        <taxon>Planctomycetota</taxon>
        <taxon>Planctomycetia</taxon>
        <taxon>Pirellulales</taxon>
        <taxon>Thermoguttaceae</taxon>
        <taxon>Thermogutta</taxon>
    </lineage>
</organism>
<proteinExistence type="predicted"/>
<accession>A0A286RGA8</accession>
<keyword evidence="2" id="KW-1185">Reference proteome</keyword>